<keyword evidence="4" id="KW-0378">Hydrolase</keyword>
<evidence type="ECO:0000259" key="2">
    <source>
        <dbReference type="Pfam" id="PF21307"/>
    </source>
</evidence>
<evidence type="ECO:0000259" key="3">
    <source>
        <dbReference type="Pfam" id="PF22124"/>
    </source>
</evidence>
<dbReference type="SUPFAM" id="SSF48208">
    <property type="entry name" value="Six-hairpin glycosidases"/>
    <property type="match status" value="1"/>
</dbReference>
<dbReference type="PANTHER" id="PTHR31084:SF0">
    <property type="entry name" value="ALPHA-L-FUCOSIDASE 2"/>
    <property type="match status" value="1"/>
</dbReference>
<proteinExistence type="predicted"/>
<protein>
    <submittedName>
        <fullName evidence="4">Glycoside hydrolase family 95 protein</fullName>
    </submittedName>
</protein>
<evidence type="ECO:0000313" key="4">
    <source>
        <dbReference type="EMBL" id="UPK69557.1"/>
    </source>
</evidence>
<sequence>MKKITLLVLGGIFPLLSFAQQSLKLWYRQPAGNIWTAALPVGNGRLGGMVFGNPAEEIIQLNEGTVWTGSPNRNDNPEALEAMPRIRQLIFEGKQKEAQDLAAEKVQTKTSNGQMFQPVGSLHLVFPGHEQYQDYYRELDIDKAIAKTTYTVNGVQYTREVFASVPAQTIIVRLSSSKAGTLNFSAYLSTPQKNAVVKATKNDLTVNGMTGGHETVEGKVKFNGIARVIATGGNVTTGDTAVTVKNANSALIFISMATNYVNYQDLSADEVKRANAYLNAAVKKPYATLLKEHTAAYQRYFNRVKIDLGTSDAAKDPTDVRLANFSKTFDPQFVSLYFEFGRYLLISCSQPGGQPATLQGIWNAEMTPPWDSKYTININTEMNYWPAEKDNLPEMHEPLIQMVKELSVTGQGTARMMYGARGWVAHHNTDLWRITGPVDKINWGIWSMGGAWLAQHLWERYLYNGDKNYLADVYPAIKGAALFFVDDLVADPKRGYLVVNPGHSPENAPASRPGVHMDAGCTMDNQIVFDALSAAINAAGILGKDKALADTFSTVRKRLPPMQIGQYGQLQEWIDDLDNPKDEHRHISHLYGLYPSSQISPDRTPLLASAANTTLIQRGDISTGWSMGWKVNWWARLRNGDHALKLITNQLSPVGKQGGGTYTNLFDAHAPFQIDGNFGCTSGITEMLMQSHDGAIYVLPALPQQWKTGSIKGLRARGGFVVEDLVWQDGKITKLVIRSTLGGNCRIRSNQPLKGTQALTKASGENSNPFYQVTPVAEPLIHTKDVKPLEFEATNLYDVPTEKGKVYVFTAGSEI</sequence>
<dbReference type="Pfam" id="PF14498">
    <property type="entry name" value="Glyco_hyd_65N_2"/>
    <property type="match status" value="1"/>
</dbReference>
<name>A0ABY4I151_CHIFI</name>
<dbReference type="EMBL" id="CP095855">
    <property type="protein sequence ID" value="UPK69557.1"/>
    <property type="molecule type" value="Genomic_DNA"/>
</dbReference>
<dbReference type="Gene3D" id="1.50.10.10">
    <property type="match status" value="1"/>
</dbReference>
<feature type="domain" description="Glycosyl hydrolase family 95 catalytic" evidence="3">
    <location>
        <begin position="286"/>
        <end position="688"/>
    </location>
</feature>
<dbReference type="PANTHER" id="PTHR31084">
    <property type="entry name" value="ALPHA-L-FUCOSIDASE 2"/>
    <property type="match status" value="1"/>
</dbReference>
<dbReference type="InterPro" id="IPR008928">
    <property type="entry name" value="6-hairpin_glycosidase_sf"/>
</dbReference>
<keyword evidence="5" id="KW-1185">Reference proteome</keyword>
<dbReference type="PIRSF" id="PIRSF007663">
    <property type="entry name" value="UCP007663"/>
    <property type="match status" value="1"/>
</dbReference>
<evidence type="ECO:0000313" key="5">
    <source>
        <dbReference type="Proteomes" id="UP000830198"/>
    </source>
</evidence>
<feature type="domain" description="Glycosyl hydrolase family 95 N-terminal" evidence="1">
    <location>
        <begin position="25"/>
        <end position="262"/>
    </location>
</feature>
<dbReference type="GO" id="GO:0016787">
    <property type="term" value="F:hydrolase activity"/>
    <property type="evidence" value="ECO:0007669"/>
    <property type="project" value="UniProtKB-KW"/>
</dbReference>
<dbReference type="RefSeq" id="WP_247811843.1">
    <property type="nucleotide sequence ID" value="NZ_CP095855.1"/>
</dbReference>
<feature type="domain" description="Alpha fucosidase A-like C-terminal" evidence="2">
    <location>
        <begin position="690"/>
        <end position="762"/>
    </location>
</feature>
<evidence type="ECO:0000259" key="1">
    <source>
        <dbReference type="Pfam" id="PF14498"/>
    </source>
</evidence>
<gene>
    <name evidence="4" type="ORF">MYF79_31840</name>
</gene>
<dbReference type="InterPro" id="IPR049053">
    <property type="entry name" value="AFCA-like_C"/>
</dbReference>
<dbReference type="Proteomes" id="UP000830198">
    <property type="component" value="Chromosome"/>
</dbReference>
<dbReference type="Pfam" id="PF22124">
    <property type="entry name" value="Glyco_hydro_95_cat"/>
    <property type="match status" value="1"/>
</dbReference>
<dbReference type="Gene3D" id="2.70.98.50">
    <property type="entry name" value="putative glycoside hydrolase family protein from bacillus halodurans"/>
    <property type="match status" value="1"/>
</dbReference>
<dbReference type="InterPro" id="IPR054363">
    <property type="entry name" value="GH95_cat"/>
</dbReference>
<accession>A0ABY4I151</accession>
<dbReference type="Pfam" id="PF21307">
    <property type="entry name" value="Glyco_hydro_95_C"/>
    <property type="match status" value="1"/>
</dbReference>
<dbReference type="InterPro" id="IPR027414">
    <property type="entry name" value="GH95_N_dom"/>
</dbReference>
<dbReference type="InterPro" id="IPR016518">
    <property type="entry name" value="Alpha-L-fucosidase"/>
</dbReference>
<reference evidence="4 5" key="1">
    <citation type="submission" date="2022-04" db="EMBL/GenBank/DDBJ databases">
        <title>The arsenic-methylating capacity of Chitinophaga filiformis YT5 during chitin decomposition.</title>
        <authorList>
            <person name="Chen G."/>
            <person name="Liang Y."/>
        </authorList>
    </citation>
    <scope>NUCLEOTIDE SEQUENCE [LARGE SCALE GENOMIC DNA]</scope>
    <source>
        <strain evidence="4 5">YT5</strain>
    </source>
</reference>
<organism evidence="4 5">
    <name type="scientific">Chitinophaga filiformis</name>
    <name type="common">Myxococcus filiformis</name>
    <name type="synonym">Flexibacter filiformis</name>
    <dbReference type="NCBI Taxonomy" id="104663"/>
    <lineage>
        <taxon>Bacteria</taxon>
        <taxon>Pseudomonadati</taxon>
        <taxon>Bacteroidota</taxon>
        <taxon>Chitinophagia</taxon>
        <taxon>Chitinophagales</taxon>
        <taxon>Chitinophagaceae</taxon>
        <taxon>Chitinophaga</taxon>
    </lineage>
</organism>
<dbReference type="InterPro" id="IPR012341">
    <property type="entry name" value="6hp_glycosidase-like_sf"/>
</dbReference>